<reference evidence="7" key="2">
    <citation type="submission" date="2025-05" db="UniProtKB">
        <authorList>
            <consortium name="EnsemblMetazoa"/>
        </authorList>
    </citation>
    <scope>IDENTIFICATION</scope>
</reference>
<feature type="domain" description="Lipase" evidence="6">
    <location>
        <begin position="30"/>
        <end position="278"/>
    </location>
</feature>
<dbReference type="InterPro" id="IPR029058">
    <property type="entry name" value="AB_hydrolase_fold"/>
</dbReference>
<dbReference type="PANTHER" id="PTHR11610">
    <property type="entry name" value="LIPASE"/>
    <property type="match status" value="1"/>
</dbReference>
<dbReference type="GO" id="GO:0016042">
    <property type="term" value="P:lipid catabolic process"/>
    <property type="evidence" value="ECO:0007669"/>
    <property type="project" value="TreeGrafter"/>
</dbReference>
<dbReference type="PANTHER" id="PTHR11610:SF173">
    <property type="entry name" value="LIPASE DOMAIN-CONTAINING PROTEIN-RELATED"/>
    <property type="match status" value="1"/>
</dbReference>
<organism evidence="9">
    <name type="scientific">Diabrotica virgifera virgifera</name>
    <name type="common">western corn rootworm</name>
    <dbReference type="NCBI Taxonomy" id="50390"/>
    <lineage>
        <taxon>Eukaryota</taxon>
        <taxon>Metazoa</taxon>
        <taxon>Ecdysozoa</taxon>
        <taxon>Arthropoda</taxon>
        <taxon>Hexapoda</taxon>
        <taxon>Insecta</taxon>
        <taxon>Pterygota</taxon>
        <taxon>Neoptera</taxon>
        <taxon>Endopterygota</taxon>
        <taxon>Coleoptera</taxon>
        <taxon>Polyphaga</taxon>
        <taxon>Cucujiformia</taxon>
        <taxon>Chrysomeloidea</taxon>
        <taxon>Chrysomelidae</taxon>
        <taxon>Galerucinae</taxon>
        <taxon>Diabroticina</taxon>
        <taxon>Diabroticites</taxon>
        <taxon>Diabrotica</taxon>
    </lineage>
</organism>
<dbReference type="EnsemblMetazoa" id="XM_050659917.1">
    <property type="protein sequence ID" value="XP_050515874.1"/>
    <property type="gene ID" value="LOC126890746"/>
</dbReference>
<accession>A0A6P7G245</accession>
<comment type="subcellular location">
    <subcellularLocation>
        <location evidence="1">Secreted</location>
    </subcellularLocation>
</comment>
<dbReference type="Pfam" id="PF00151">
    <property type="entry name" value="Lipase"/>
    <property type="match status" value="1"/>
</dbReference>
<dbReference type="GO" id="GO:0016298">
    <property type="term" value="F:lipase activity"/>
    <property type="evidence" value="ECO:0007669"/>
    <property type="project" value="InterPro"/>
</dbReference>
<feature type="signal peptide" evidence="5">
    <location>
        <begin position="1"/>
        <end position="17"/>
    </location>
</feature>
<evidence type="ECO:0000313" key="7">
    <source>
        <dbReference type="EnsemblMetazoa" id="XP_050515874.1"/>
    </source>
</evidence>
<evidence type="ECO:0000259" key="6">
    <source>
        <dbReference type="Pfam" id="PF00151"/>
    </source>
</evidence>
<evidence type="ECO:0000256" key="5">
    <source>
        <dbReference type="SAM" id="SignalP"/>
    </source>
</evidence>
<dbReference type="InParanoid" id="A0A6P7G245"/>
<dbReference type="Gene3D" id="3.40.50.1820">
    <property type="entry name" value="alpha/beta hydrolase"/>
    <property type="match status" value="1"/>
</dbReference>
<dbReference type="SUPFAM" id="SSF53474">
    <property type="entry name" value="alpha/beta-Hydrolases"/>
    <property type="match status" value="1"/>
</dbReference>
<dbReference type="GO" id="GO:0017171">
    <property type="term" value="F:serine hydrolase activity"/>
    <property type="evidence" value="ECO:0007669"/>
    <property type="project" value="TreeGrafter"/>
</dbReference>
<evidence type="ECO:0000256" key="2">
    <source>
        <dbReference type="ARBA" id="ARBA00010701"/>
    </source>
</evidence>
<dbReference type="GO" id="GO:0005615">
    <property type="term" value="C:extracellular space"/>
    <property type="evidence" value="ECO:0007669"/>
    <property type="project" value="TreeGrafter"/>
</dbReference>
<dbReference type="Proteomes" id="UP001652700">
    <property type="component" value="Unplaced"/>
</dbReference>
<keyword evidence="3" id="KW-0964">Secreted</keyword>
<proteinExistence type="inferred from homology"/>
<evidence type="ECO:0000313" key="9">
    <source>
        <dbReference type="RefSeq" id="XP_028139123.1"/>
    </source>
</evidence>
<reference evidence="9" key="1">
    <citation type="submission" date="2025-04" db="UniProtKB">
        <authorList>
            <consortium name="RefSeq"/>
        </authorList>
    </citation>
    <scope>IDENTIFICATION</scope>
    <source>
        <tissue evidence="9">Whole insect</tissue>
    </source>
</reference>
<keyword evidence="8" id="KW-1185">Reference proteome</keyword>
<evidence type="ECO:0000313" key="8">
    <source>
        <dbReference type="Proteomes" id="UP001652700"/>
    </source>
</evidence>
<dbReference type="PRINTS" id="PR00821">
    <property type="entry name" value="TAGLIPASE"/>
</dbReference>
<dbReference type="RefSeq" id="XP_028139123.1">
    <property type="nucleotide sequence ID" value="XM_028283322.1"/>
</dbReference>
<sequence length="343" mass="39859">MQLRFFLVLYFFQKTQGLFPLSLLLNRQYKYSPPENDITFHLFHRSNLSTPYQLFIGDTYLLQNSKFDPKLSTKIIIHGWTHDKDTPWVQELKDVLVTSGPWNVIVVDWGPLSHSLYVEVRVHNYVITKQVKKFVHFLADAIYYPMSSIHFIGHSMGAQISAGVGFFTQSERNEKIGRITGLDPAAPLYEWPHIESLDEVLDPTDATFVDVIHTNGRYVGMMSPAGHVDYYPNGGEQQWMCKLWSCSHLRVCDLFIASVRKPDLFKAFSFQSWMKYFNGSMKYLEVYPMGLAASPDIPDGIYFLEVTDEYKDYVFSKTTLIDSYGFYFGEWLNMDIINNYLKR</sequence>
<evidence type="ECO:0000256" key="1">
    <source>
        <dbReference type="ARBA" id="ARBA00004613"/>
    </source>
</evidence>
<feature type="chain" id="PRO_5027798861" evidence="5">
    <location>
        <begin position="18"/>
        <end position="343"/>
    </location>
</feature>
<protein>
    <submittedName>
        <fullName evidence="9">Pancreatic triacylglycerol lipase-like</fullName>
    </submittedName>
</protein>
<evidence type="ECO:0000256" key="3">
    <source>
        <dbReference type="ARBA" id="ARBA00022525"/>
    </source>
</evidence>
<evidence type="ECO:0000256" key="4">
    <source>
        <dbReference type="RuleBase" id="RU004262"/>
    </source>
</evidence>
<name>A0A6P7G245_DIAVI</name>
<comment type="similarity">
    <text evidence="2 4">Belongs to the AB hydrolase superfamily. Lipase family.</text>
</comment>
<gene>
    <name evidence="9" type="primary">LOC114333448</name>
</gene>
<dbReference type="AlphaFoldDB" id="A0A6P7G245"/>
<dbReference type="OrthoDB" id="199913at2759"/>
<keyword evidence="5" id="KW-0732">Signal</keyword>
<dbReference type="InterPro" id="IPR013818">
    <property type="entry name" value="Lipase"/>
</dbReference>
<dbReference type="InterPro" id="IPR000734">
    <property type="entry name" value="TAG_lipase"/>
</dbReference>